<evidence type="ECO:0000313" key="5">
    <source>
        <dbReference type="EMBL" id="TRZ29010.1"/>
    </source>
</evidence>
<comment type="similarity">
    <text evidence="2">Belongs to the EamA transporter family.</text>
</comment>
<reference evidence="5 6" key="1">
    <citation type="submission" date="2017-10" db="EMBL/GenBank/DDBJ databases">
        <title>FDA dAtabase for Regulatory Grade micrObial Sequences (FDA-ARGOS): Supporting development and validation of Infectious Disease Dx tests.</title>
        <authorList>
            <person name="Campos J."/>
            <person name="Goldberg B."/>
            <person name="Tallon L.J."/>
            <person name="Sadzewicz L."/>
            <person name="Sengamalay N."/>
            <person name="Ott S."/>
            <person name="Godinez A."/>
            <person name="Nagaraj S."/>
            <person name="Vyas G."/>
            <person name="Aluvathingal J."/>
            <person name="Nadendla S."/>
            <person name="Geyer C."/>
            <person name="Nandy P."/>
            <person name="Hobson J."/>
            <person name="Sichtig H."/>
        </authorList>
    </citation>
    <scope>NUCLEOTIDE SEQUENCE [LARGE SCALE GENOMIC DNA]</scope>
    <source>
        <strain evidence="5 6">FDAARGOS_185</strain>
    </source>
</reference>
<dbReference type="PANTHER" id="PTHR22911">
    <property type="entry name" value="ACYL-MALONYL CONDENSING ENZYME-RELATED"/>
    <property type="match status" value="1"/>
</dbReference>
<feature type="transmembrane region" description="Helical" evidence="3">
    <location>
        <begin position="182"/>
        <end position="202"/>
    </location>
</feature>
<dbReference type="GO" id="GO:0016020">
    <property type="term" value="C:membrane"/>
    <property type="evidence" value="ECO:0007669"/>
    <property type="project" value="InterPro"/>
</dbReference>
<protein>
    <submittedName>
        <fullName evidence="5">EamA family transporter</fullName>
    </submittedName>
</protein>
<feature type="transmembrane region" description="Helical" evidence="3">
    <location>
        <begin position="214"/>
        <end position="232"/>
    </location>
</feature>
<feature type="transmembrane region" description="Helical" evidence="3">
    <location>
        <begin position="150"/>
        <end position="170"/>
    </location>
</feature>
<proteinExistence type="inferred from homology"/>
<dbReference type="Pfam" id="PF00892">
    <property type="entry name" value="EamA"/>
    <property type="match status" value="2"/>
</dbReference>
<dbReference type="Gene3D" id="1.10.3730.20">
    <property type="match status" value="1"/>
</dbReference>
<dbReference type="AlphaFoldDB" id="A0A8B5VUS1"/>
<evidence type="ECO:0000313" key="6">
    <source>
        <dbReference type="Proteomes" id="UP000316316"/>
    </source>
</evidence>
<sequence>MDRVTDRTNDTKDVFVELIAIAFLATGGIFVKLSSLPPISTGFYRILFSLPILLPFTYKQLKALTKKDILILGAAGVFLAGDIALWNLSFSYTSVANANLLTNLTPFTVIPASYFLFKERASKFFLVGASITLIGVFILLGGKLDPTPESYLGDLLAFCASIFYAGFLLISYRLRDRYQSSVIMLVSGIGSGITLGIVALVTEGIQIPKGAAEIAPLLGLTLCLQVIGHNLLAHCQGKLNVNLSTIVCLCQPVIASIYSFFIFSEHLSLKEIIGIIIVMLGVFFVKGQYQTKR</sequence>
<feature type="domain" description="EamA" evidence="4">
    <location>
        <begin position="152"/>
        <end position="285"/>
    </location>
</feature>
<organism evidence="5 6">
    <name type="scientific">Enterococcus avium</name>
    <name type="common">Streptococcus avium</name>
    <dbReference type="NCBI Taxonomy" id="33945"/>
    <lineage>
        <taxon>Bacteria</taxon>
        <taxon>Bacillati</taxon>
        <taxon>Bacillota</taxon>
        <taxon>Bacilli</taxon>
        <taxon>Lactobacillales</taxon>
        <taxon>Enterococcaceae</taxon>
        <taxon>Enterococcus</taxon>
    </lineage>
</organism>
<comment type="subcellular location">
    <subcellularLocation>
        <location evidence="1">Endomembrane system</location>
        <topology evidence="1">Multi-pass membrane protein</topology>
    </subcellularLocation>
</comment>
<evidence type="ECO:0000256" key="3">
    <source>
        <dbReference type="SAM" id="Phobius"/>
    </source>
</evidence>
<dbReference type="InterPro" id="IPR000620">
    <property type="entry name" value="EamA_dom"/>
</dbReference>
<comment type="caution">
    <text evidence="5">The sequence shown here is derived from an EMBL/GenBank/DDBJ whole genome shotgun (WGS) entry which is preliminary data.</text>
</comment>
<feature type="transmembrane region" description="Helical" evidence="3">
    <location>
        <begin position="39"/>
        <end position="57"/>
    </location>
</feature>
<keyword evidence="3" id="KW-0812">Transmembrane</keyword>
<keyword evidence="3" id="KW-1133">Transmembrane helix</keyword>
<gene>
    <name evidence="5" type="ORF">AUF17_20160</name>
</gene>
<feature type="transmembrane region" description="Helical" evidence="3">
    <location>
        <begin position="239"/>
        <end position="261"/>
    </location>
</feature>
<dbReference type="RefSeq" id="WP_144325880.1">
    <property type="nucleotide sequence ID" value="NZ_CAXOGR010000012.1"/>
</dbReference>
<feature type="transmembrane region" description="Helical" evidence="3">
    <location>
        <begin position="14"/>
        <end position="33"/>
    </location>
</feature>
<evidence type="ECO:0000256" key="2">
    <source>
        <dbReference type="ARBA" id="ARBA00007362"/>
    </source>
</evidence>
<feature type="transmembrane region" description="Helical" evidence="3">
    <location>
        <begin position="100"/>
        <end position="117"/>
    </location>
</feature>
<name>A0A8B5VUS1_ENTAV</name>
<keyword evidence="3" id="KW-0472">Membrane</keyword>
<feature type="transmembrane region" description="Helical" evidence="3">
    <location>
        <begin position="124"/>
        <end position="144"/>
    </location>
</feature>
<feature type="transmembrane region" description="Helical" evidence="3">
    <location>
        <begin position="69"/>
        <end position="88"/>
    </location>
</feature>
<evidence type="ECO:0000259" key="4">
    <source>
        <dbReference type="Pfam" id="PF00892"/>
    </source>
</evidence>
<accession>A0A8B5VUS1</accession>
<feature type="domain" description="EamA" evidence="4">
    <location>
        <begin position="18"/>
        <end position="140"/>
    </location>
</feature>
<dbReference type="InterPro" id="IPR037185">
    <property type="entry name" value="EmrE-like"/>
</dbReference>
<feature type="transmembrane region" description="Helical" evidence="3">
    <location>
        <begin position="267"/>
        <end position="285"/>
    </location>
</feature>
<dbReference type="PANTHER" id="PTHR22911:SF76">
    <property type="entry name" value="EAMA DOMAIN-CONTAINING PROTEIN"/>
    <property type="match status" value="1"/>
</dbReference>
<dbReference type="Proteomes" id="UP000316316">
    <property type="component" value="Unassembled WGS sequence"/>
</dbReference>
<dbReference type="EMBL" id="PDXQ01000002">
    <property type="protein sequence ID" value="TRZ29010.1"/>
    <property type="molecule type" value="Genomic_DNA"/>
</dbReference>
<evidence type="ECO:0000256" key="1">
    <source>
        <dbReference type="ARBA" id="ARBA00004127"/>
    </source>
</evidence>
<dbReference type="SUPFAM" id="SSF103481">
    <property type="entry name" value="Multidrug resistance efflux transporter EmrE"/>
    <property type="match status" value="2"/>
</dbReference>